<dbReference type="EMBL" id="AP019782">
    <property type="protein sequence ID" value="BBL71531.1"/>
    <property type="molecule type" value="Genomic_DNA"/>
</dbReference>
<reference evidence="12" key="1">
    <citation type="submission" date="2019-06" db="EMBL/GenBank/DDBJ databases">
        <title>Complete genome sequence of Methylogaea oryzae strain JCM16910.</title>
        <authorList>
            <person name="Asakawa S."/>
        </authorList>
    </citation>
    <scope>NUCLEOTIDE SEQUENCE</scope>
    <source>
        <strain evidence="12">E10</strain>
    </source>
</reference>
<feature type="transmembrane region" description="Helical" evidence="9">
    <location>
        <begin position="36"/>
        <end position="63"/>
    </location>
</feature>
<feature type="transmembrane region" description="Helical" evidence="9">
    <location>
        <begin position="7"/>
        <end position="30"/>
    </location>
</feature>
<dbReference type="KEGG" id="moz:MoryE10_21370"/>
<feature type="transmembrane region" description="Helical" evidence="9">
    <location>
        <begin position="194"/>
        <end position="224"/>
    </location>
</feature>
<comment type="subcellular location">
    <subcellularLocation>
        <location evidence="1">Membrane</location>
        <topology evidence="1">Multi-pass membrane protein</topology>
    </subcellularLocation>
</comment>
<dbReference type="GO" id="GO:1902600">
    <property type="term" value="P:proton transmembrane transport"/>
    <property type="evidence" value="ECO:0007669"/>
    <property type="project" value="InterPro"/>
</dbReference>
<dbReference type="Proteomes" id="UP000824988">
    <property type="component" value="Chromosome"/>
</dbReference>
<feature type="transmembrane region" description="Helical" evidence="9">
    <location>
        <begin position="75"/>
        <end position="97"/>
    </location>
</feature>
<feature type="transmembrane region" description="Helical" evidence="9">
    <location>
        <begin position="162"/>
        <end position="182"/>
    </location>
</feature>
<feature type="transmembrane region" description="Helical" evidence="9">
    <location>
        <begin position="327"/>
        <end position="350"/>
    </location>
</feature>
<evidence type="ECO:0000259" key="11">
    <source>
        <dbReference type="Pfam" id="PF02254"/>
    </source>
</evidence>
<evidence type="ECO:0000313" key="12">
    <source>
        <dbReference type="EMBL" id="BBL71531.1"/>
    </source>
</evidence>
<dbReference type="Pfam" id="PF00999">
    <property type="entry name" value="Na_H_Exchanger"/>
    <property type="match status" value="1"/>
</dbReference>
<keyword evidence="6 9" id="KW-1133">Transmembrane helix</keyword>
<keyword evidence="4" id="KW-0050">Antiport</keyword>
<dbReference type="AlphaFoldDB" id="A0A8D5AIN0"/>
<dbReference type="PANTHER" id="PTHR42751">
    <property type="entry name" value="SODIUM/HYDROGEN EXCHANGER FAMILY/TRKA DOMAIN PROTEIN"/>
    <property type="match status" value="1"/>
</dbReference>
<keyword evidence="13" id="KW-1185">Reference proteome</keyword>
<keyword evidence="7" id="KW-0406">Ion transport</keyword>
<feature type="domain" description="RCK N-terminal" evidence="11">
    <location>
        <begin position="380"/>
        <end position="494"/>
    </location>
</feature>
<evidence type="ECO:0000256" key="2">
    <source>
        <dbReference type="ARBA" id="ARBA00005551"/>
    </source>
</evidence>
<evidence type="ECO:0000256" key="7">
    <source>
        <dbReference type="ARBA" id="ARBA00023065"/>
    </source>
</evidence>
<feature type="transmembrane region" description="Helical" evidence="9">
    <location>
        <begin position="135"/>
        <end position="156"/>
    </location>
</feature>
<proteinExistence type="inferred from homology"/>
<feature type="domain" description="Cation/H+ exchanger transmembrane" evidence="10">
    <location>
        <begin position="12"/>
        <end position="341"/>
    </location>
</feature>
<evidence type="ECO:0000256" key="9">
    <source>
        <dbReference type="SAM" id="Phobius"/>
    </source>
</evidence>
<dbReference type="GO" id="GO:0006813">
    <property type="term" value="P:potassium ion transport"/>
    <property type="evidence" value="ECO:0007669"/>
    <property type="project" value="InterPro"/>
</dbReference>
<comment type="similarity">
    <text evidence="2">Belongs to the monovalent cation:proton antiporter 2 (CPA2) transporter (TC 2.A.37) family.</text>
</comment>
<protein>
    <submittedName>
        <fullName evidence="12">Potassium transporter KefC</fullName>
    </submittedName>
</protein>
<feature type="transmembrane region" description="Helical" evidence="9">
    <location>
        <begin position="103"/>
        <end position="123"/>
    </location>
</feature>
<gene>
    <name evidence="12" type="ORF">MoryE10_21370</name>
</gene>
<organism evidence="12 13">
    <name type="scientific">Methylogaea oryzae</name>
    <dbReference type="NCBI Taxonomy" id="1295382"/>
    <lineage>
        <taxon>Bacteria</taxon>
        <taxon>Pseudomonadati</taxon>
        <taxon>Pseudomonadota</taxon>
        <taxon>Gammaproteobacteria</taxon>
        <taxon>Methylococcales</taxon>
        <taxon>Methylococcaceae</taxon>
        <taxon>Methylogaea</taxon>
    </lineage>
</organism>
<dbReference type="InterPro" id="IPR006153">
    <property type="entry name" value="Cation/H_exchanger_TM"/>
</dbReference>
<keyword evidence="3" id="KW-0813">Transport</keyword>
<dbReference type="GO" id="GO:0015297">
    <property type="term" value="F:antiporter activity"/>
    <property type="evidence" value="ECO:0007669"/>
    <property type="project" value="UniProtKB-KW"/>
</dbReference>
<feature type="transmembrane region" description="Helical" evidence="9">
    <location>
        <begin position="268"/>
        <end position="288"/>
    </location>
</feature>
<evidence type="ECO:0000256" key="4">
    <source>
        <dbReference type="ARBA" id="ARBA00022449"/>
    </source>
</evidence>
<keyword evidence="5 9" id="KW-0812">Transmembrane</keyword>
<evidence type="ECO:0000256" key="6">
    <source>
        <dbReference type="ARBA" id="ARBA00022989"/>
    </source>
</evidence>
<name>A0A8D5AIN0_9GAMM</name>
<sequence>MTELYYLAAAYGAGLLASLCRLPPLVGYLAAGYGLYFFAVPTSGAIAPLADVGIELLLFTVGLKLQFSSLLRREVLGVGGLHLCLVTLGTGLAFFYLEQQLTGGLLLGASLAFSSTVLAVKVLEDGAELSTLHGRITLGILILQDVVAVGLLALAGGGRPSYWALLLLLLPLLRPAAFRLFGVNESQEMKLLMGVLFALAGGAMAKAVGVSAELGALWMGALFAGHPDAKLLADKLWGLKEILLIAFFLQIGMAGLPLREDLLRAVQLVLLLPLQGGLFFLLFVFVGLRARTAFVSALALMTYSEFALLTSRVITDAGLLPDGWGRTMGIAVALSLALAALLNRFSHRIFSVMEPLLLRFERGGKHPDRLPVLLGMTQWLIIGMGRTGTAAYAMLEQKGVRALGLDADPVCLAALREGGRRVLYGDAEDAELWERLQLEGLEGVILTMPEFQARLGAVEALRGRRFAGLIGVVAYSDDEDKLLSQAGANRIFHPLVQAGQRLAECMLEAGEEKA</sequence>
<dbReference type="RefSeq" id="WP_221047026.1">
    <property type="nucleotide sequence ID" value="NZ_AP019782.1"/>
</dbReference>
<evidence type="ECO:0000256" key="1">
    <source>
        <dbReference type="ARBA" id="ARBA00004141"/>
    </source>
</evidence>
<evidence type="ECO:0000313" key="13">
    <source>
        <dbReference type="Proteomes" id="UP000824988"/>
    </source>
</evidence>
<evidence type="ECO:0000256" key="3">
    <source>
        <dbReference type="ARBA" id="ARBA00022448"/>
    </source>
</evidence>
<dbReference type="InterPro" id="IPR003148">
    <property type="entry name" value="RCK_N"/>
</dbReference>
<keyword evidence="8 9" id="KW-0472">Membrane</keyword>
<accession>A0A8D5AIN0</accession>
<dbReference type="Pfam" id="PF02254">
    <property type="entry name" value="TrkA_N"/>
    <property type="match status" value="1"/>
</dbReference>
<evidence type="ECO:0000259" key="10">
    <source>
        <dbReference type="Pfam" id="PF00999"/>
    </source>
</evidence>
<feature type="transmembrane region" description="Helical" evidence="9">
    <location>
        <begin position="294"/>
        <end position="315"/>
    </location>
</feature>
<evidence type="ECO:0000256" key="5">
    <source>
        <dbReference type="ARBA" id="ARBA00022692"/>
    </source>
</evidence>
<evidence type="ECO:0000256" key="8">
    <source>
        <dbReference type="ARBA" id="ARBA00023136"/>
    </source>
</evidence>
<dbReference type="GO" id="GO:0016020">
    <property type="term" value="C:membrane"/>
    <property type="evidence" value="ECO:0007669"/>
    <property type="project" value="UniProtKB-SubCell"/>
</dbReference>
<dbReference type="PANTHER" id="PTHR42751:SF1">
    <property type="entry name" value="CATION_PROTON ANTIPORTER YBAL-RELATED"/>
    <property type="match status" value="1"/>
</dbReference>